<dbReference type="PANTHER" id="PTHR31302:SF20">
    <property type="entry name" value="CONSERVED PROTEIN"/>
    <property type="match status" value="1"/>
</dbReference>
<evidence type="ECO:0000313" key="3">
    <source>
        <dbReference type="Proteomes" id="UP000559182"/>
    </source>
</evidence>
<comment type="caution">
    <text evidence="2">The sequence shown here is derived from an EMBL/GenBank/DDBJ whole genome shotgun (WGS) entry which is preliminary data.</text>
</comment>
<dbReference type="GO" id="GO:0009245">
    <property type="term" value="P:lipid A biosynthetic process"/>
    <property type="evidence" value="ECO:0007669"/>
    <property type="project" value="TreeGrafter"/>
</dbReference>
<dbReference type="RefSeq" id="WP_183321445.1">
    <property type="nucleotide sequence ID" value="NZ_JACHVQ010000002.1"/>
</dbReference>
<feature type="domain" description="Calcineurin-like phosphoesterase" evidence="1">
    <location>
        <begin position="48"/>
        <end position="235"/>
    </location>
</feature>
<dbReference type="GO" id="GO:0008758">
    <property type="term" value="F:UDP-2,3-diacylglucosamine hydrolase activity"/>
    <property type="evidence" value="ECO:0007669"/>
    <property type="project" value="TreeGrafter"/>
</dbReference>
<gene>
    <name evidence="2" type="ORF">FHU39_003101</name>
</gene>
<proteinExistence type="predicted"/>
<protein>
    <submittedName>
        <fullName evidence="2">Putative MPP superfamily phosphohydrolase</fullName>
    </submittedName>
</protein>
<dbReference type="Pfam" id="PF00149">
    <property type="entry name" value="Metallophos"/>
    <property type="match status" value="1"/>
</dbReference>
<accession>A0A839NA58</accession>
<organism evidence="2 3">
    <name type="scientific">Flexivirga oryzae</name>
    <dbReference type="NCBI Taxonomy" id="1794944"/>
    <lineage>
        <taxon>Bacteria</taxon>
        <taxon>Bacillati</taxon>
        <taxon>Actinomycetota</taxon>
        <taxon>Actinomycetes</taxon>
        <taxon>Micrococcales</taxon>
        <taxon>Dermacoccaceae</taxon>
        <taxon>Flexivirga</taxon>
    </lineage>
</organism>
<dbReference type="PANTHER" id="PTHR31302">
    <property type="entry name" value="TRANSMEMBRANE PROTEIN WITH METALLOPHOSPHOESTERASE DOMAIN-RELATED"/>
    <property type="match status" value="1"/>
</dbReference>
<name>A0A839NA58_9MICO</name>
<dbReference type="EMBL" id="JACHVQ010000002">
    <property type="protein sequence ID" value="MBB2893083.1"/>
    <property type="molecule type" value="Genomic_DNA"/>
</dbReference>
<dbReference type="AlphaFoldDB" id="A0A839NA58"/>
<dbReference type="InterPro" id="IPR051158">
    <property type="entry name" value="Metallophosphoesterase_sf"/>
</dbReference>
<keyword evidence="3" id="KW-1185">Reference proteome</keyword>
<dbReference type="Proteomes" id="UP000559182">
    <property type="component" value="Unassembled WGS sequence"/>
</dbReference>
<dbReference type="InterPro" id="IPR029052">
    <property type="entry name" value="Metallo-depent_PP-like"/>
</dbReference>
<dbReference type="GO" id="GO:0016020">
    <property type="term" value="C:membrane"/>
    <property type="evidence" value="ECO:0007669"/>
    <property type="project" value="GOC"/>
</dbReference>
<dbReference type="Gene3D" id="3.60.21.10">
    <property type="match status" value="1"/>
</dbReference>
<dbReference type="InterPro" id="IPR004843">
    <property type="entry name" value="Calcineurin-like_PHP"/>
</dbReference>
<keyword evidence="2" id="KW-0378">Hydrolase</keyword>
<evidence type="ECO:0000259" key="1">
    <source>
        <dbReference type="Pfam" id="PF00149"/>
    </source>
</evidence>
<dbReference type="SUPFAM" id="SSF56300">
    <property type="entry name" value="Metallo-dependent phosphatases"/>
    <property type="match status" value="1"/>
</dbReference>
<evidence type="ECO:0000313" key="2">
    <source>
        <dbReference type="EMBL" id="MBB2893083.1"/>
    </source>
</evidence>
<reference evidence="2 3" key="1">
    <citation type="submission" date="2020-08" db="EMBL/GenBank/DDBJ databases">
        <title>Sequencing the genomes of 1000 actinobacteria strains.</title>
        <authorList>
            <person name="Klenk H.-P."/>
        </authorList>
    </citation>
    <scope>NUCLEOTIDE SEQUENCE [LARGE SCALE GENOMIC DNA]</scope>
    <source>
        <strain evidence="2 3">DSM 105369</strain>
    </source>
</reference>
<sequence>MHALTKTSAAVVGVGLGTLAWASLVERHLYTLRRFEVPVLAPGSRPVRLLQVSDLHLIPRQQHRIDWVRGLAALEPDFVLNTGDNCSDLYAVPAVLHAMEPLLDFPGAFVLGSNDYYAPAPKNPLKYVGIGRAHRRGPELNVPTLPVEELVGGFTGGGWTDLDNVRTTLEIKGMPVEFVGVNDPHIEMDDYPSVAGHAASGVATTVGVVHAPYTRVLDAMAADGARLIIAGHTHGGQVCVPGYGALTTNCDLDNARAKGVSRWWPGALGHSDADAPNDAAWLEVSAGLGHNKYNPVRFACRPEATLLTLVPAGAAG</sequence>